<feature type="transmembrane region" description="Helical" evidence="2">
    <location>
        <begin position="7"/>
        <end position="29"/>
    </location>
</feature>
<evidence type="ECO:0008006" key="5">
    <source>
        <dbReference type="Google" id="ProtNLM"/>
    </source>
</evidence>
<dbReference type="SUPFAM" id="SSF46785">
    <property type="entry name" value="Winged helix' DNA-binding domain"/>
    <property type="match status" value="1"/>
</dbReference>
<dbReference type="AlphaFoldDB" id="A0A133VPQ6"/>
<dbReference type="Proteomes" id="UP000070175">
    <property type="component" value="Unassembled WGS sequence"/>
</dbReference>
<evidence type="ECO:0000313" key="4">
    <source>
        <dbReference type="Proteomes" id="UP000070175"/>
    </source>
</evidence>
<dbReference type="Gene3D" id="1.10.10.10">
    <property type="entry name" value="Winged helix-like DNA-binding domain superfamily/Winged helix DNA-binding domain"/>
    <property type="match status" value="1"/>
</dbReference>
<protein>
    <recommendedName>
        <fullName evidence="5">Helix-turn-helix type 11 domain-containing protein</fullName>
    </recommendedName>
</protein>
<proteinExistence type="predicted"/>
<accession>A0A133VPQ6</accession>
<feature type="transmembrane region" description="Helical" evidence="2">
    <location>
        <begin position="60"/>
        <end position="77"/>
    </location>
</feature>
<feature type="region of interest" description="Disordered" evidence="1">
    <location>
        <begin position="146"/>
        <end position="174"/>
    </location>
</feature>
<name>A0A133VPQ6_9EURY</name>
<keyword evidence="2" id="KW-1133">Transmembrane helix</keyword>
<evidence type="ECO:0000256" key="2">
    <source>
        <dbReference type="SAM" id="Phobius"/>
    </source>
</evidence>
<keyword evidence="2" id="KW-0472">Membrane</keyword>
<evidence type="ECO:0000313" key="3">
    <source>
        <dbReference type="EMBL" id="KXB08407.1"/>
    </source>
</evidence>
<keyword evidence="4" id="KW-1185">Reference proteome</keyword>
<evidence type="ECO:0000256" key="1">
    <source>
        <dbReference type="SAM" id="MobiDB-lite"/>
    </source>
</evidence>
<comment type="caution">
    <text evidence="3">The sequence shown here is derived from an EMBL/GenBank/DDBJ whole genome shotgun (WGS) entry which is preliminary data.</text>
</comment>
<organism evidence="3 4">
    <name type="scientific">candidate division MSBL1 archaeon SCGC-AAA382N08</name>
    <dbReference type="NCBI Taxonomy" id="1698285"/>
    <lineage>
        <taxon>Archaea</taxon>
        <taxon>Methanobacteriati</taxon>
        <taxon>Methanobacteriota</taxon>
        <taxon>candidate division MSBL1</taxon>
    </lineage>
</organism>
<reference evidence="3 4" key="1">
    <citation type="journal article" date="2016" name="Sci. Rep.">
        <title>Metabolic traits of an uncultured archaeal lineage -MSBL1- from brine pools of the Red Sea.</title>
        <authorList>
            <person name="Mwirichia R."/>
            <person name="Alam I."/>
            <person name="Rashid M."/>
            <person name="Vinu M."/>
            <person name="Ba-Alawi W."/>
            <person name="Anthony Kamau A."/>
            <person name="Kamanda Ngugi D."/>
            <person name="Goker M."/>
            <person name="Klenk H.P."/>
            <person name="Bajic V."/>
            <person name="Stingl U."/>
        </authorList>
    </citation>
    <scope>NUCLEOTIDE SEQUENCE [LARGE SCALE GENOMIC DNA]</scope>
    <source>
        <strain evidence="3">SCGC-AAA382N08</strain>
    </source>
</reference>
<dbReference type="EMBL" id="LHYJ01000016">
    <property type="protein sequence ID" value="KXB08407.1"/>
    <property type="molecule type" value="Genomic_DNA"/>
</dbReference>
<gene>
    <name evidence="3" type="ORF">AKJ56_01440</name>
</gene>
<dbReference type="InterPro" id="IPR036390">
    <property type="entry name" value="WH_DNA-bd_sf"/>
</dbReference>
<keyword evidence="2" id="KW-0812">Transmembrane</keyword>
<sequence length="174" mass="19324">MKKLQKRYYGVLVSIVVFVIATGASYIVLNKAYGSEHPRIETAGEDASPVPSPRGNVNEYLAIGIGASMGIVSLAVWEGGSSVQQDTISIMLHSGLEDLTVRDLEIVRIMRRKEKFTIPELQKYSPASRQSIWRLVNKLDEKDLVEETGDKQLPSSGRGKPSKVYRYVGLQKND</sequence>
<dbReference type="InterPro" id="IPR036388">
    <property type="entry name" value="WH-like_DNA-bd_sf"/>
</dbReference>